<name>A0A381XGK2_9ZZZZ</name>
<sequence length="48" mass="5390">MDSNAEREISNPVSSGRLNSGALSPVFSKLCDFSYFKRYLSELVHHTV</sequence>
<evidence type="ECO:0000256" key="1">
    <source>
        <dbReference type="SAM" id="MobiDB-lite"/>
    </source>
</evidence>
<protein>
    <submittedName>
        <fullName evidence="2">Uncharacterized protein</fullName>
    </submittedName>
</protein>
<gene>
    <name evidence="2" type="ORF">METZ01_LOCUS116730</name>
</gene>
<feature type="compositionally biased region" description="Polar residues" evidence="1">
    <location>
        <begin position="11"/>
        <end position="22"/>
    </location>
</feature>
<organism evidence="2">
    <name type="scientific">marine metagenome</name>
    <dbReference type="NCBI Taxonomy" id="408172"/>
    <lineage>
        <taxon>unclassified sequences</taxon>
        <taxon>metagenomes</taxon>
        <taxon>ecological metagenomes</taxon>
    </lineage>
</organism>
<feature type="region of interest" description="Disordered" evidence="1">
    <location>
        <begin position="1"/>
        <end position="23"/>
    </location>
</feature>
<dbReference type="EMBL" id="UINC01015108">
    <property type="protein sequence ID" value="SVA63876.1"/>
    <property type="molecule type" value="Genomic_DNA"/>
</dbReference>
<feature type="non-terminal residue" evidence="2">
    <location>
        <position position="48"/>
    </location>
</feature>
<accession>A0A381XGK2</accession>
<reference evidence="2" key="1">
    <citation type="submission" date="2018-05" db="EMBL/GenBank/DDBJ databases">
        <authorList>
            <person name="Lanie J.A."/>
            <person name="Ng W.-L."/>
            <person name="Kazmierczak K.M."/>
            <person name="Andrzejewski T.M."/>
            <person name="Davidsen T.M."/>
            <person name="Wayne K.J."/>
            <person name="Tettelin H."/>
            <person name="Glass J.I."/>
            <person name="Rusch D."/>
            <person name="Podicherti R."/>
            <person name="Tsui H.-C.T."/>
            <person name="Winkler M.E."/>
        </authorList>
    </citation>
    <scope>NUCLEOTIDE SEQUENCE</scope>
</reference>
<evidence type="ECO:0000313" key="2">
    <source>
        <dbReference type="EMBL" id="SVA63876.1"/>
    </source>
</evidence>
<dbReference type="AlphaFoldDB" id="A0A381XGK2"/>
<proteinExistence type="predicted"/>